<sequence>MKHCSNCRKTIRGGYKLVGVRYYHLKCDIFSESISRTTTATHDLLRKFGHMQVNPSKPLTFSEAWDSTTDQQDRYSLRVKLLKLQAEDELH</sequence>
<name>A0A0F9TZI0_9ZZZZ</name>
<organism evidence="1">
    <name type="scientific">marine sediment metagenome</name>
    <dbReference type="NCBI Taxonomy" id="412755"/>
    <lineage>
        <taxon>unclassified sequences</taxon>
        <taxon>metagenomes</taxon>
        <taxon>ecological metagenomes</taxon>
    </lineage>
</organism>
<evidence type="ECO:0000313" key="1">
    <source>
        <dbReference type="EMBL" id="KKN54531.1"/>
    </source>
</evidence>
<dbReference type="AlphaFoldDB" id="A0A0F9TZI0"/>
<accession>A0A0F9TZI0</accession>
<proteinExistence type="predicted"/>
<protein>
    <submittedName>
        <fullName evidence="1">Uncharacterized protein</fullName>
    </submittedName>
</protein>
<gene>
    <name evidence="1" type="ORF">LCGC14_0591230</name>
</gene>
<comment type="caution">
    <text evidence="1">The sequence shown here is derived from an EMBL/GenBank/DDBJ whole genome shotgun (WGS) entry which is preliminary data.</text>
</comment>
<reference evidence="1" key="1">
    <citation type="journal article" date="2015" name="Nature">
        <title>Complex archaea that bridge the gap between prokaryotes and eukaryotes.</title>
        <authorList>
            <person name="Spang A."/>
            <person name="Saw J.H."/>
            <person name="Jorgensen S.L."/>
            <person name="Zaremba-Niedzwiedzka K."/>
            <person name="Martijn J."/>
            <person name="Lind A.E."/>
            <person name="van Eijk R."/>
            <person name="Schleper C."/>
            <person name="Guy L."/>
            <person name="Ettema T.J."/>
        </authorList>
    </citation>
    <scope>NUCLEOTIDE SEQUENCE</scope>
</reference>
<dbReference type="EMBL" id="LAZR01000924">
    <property type="protein sequence ID" value="KKN54531.1"/>
    <property type="molecule type" value="Genomic_DNA"/>
</dbReference>